<dbReference type="PANTHER" id="PTHR10177">
    <property type="entry name" value="CYCLINS"/>
    <property type="match status" value="1"/>
</dbReference>
<name>A0A8T2NNG5_9TELE</name>
<dbReference type="InterPro" id="IPR006671">
    <property type="entry name" value="Cyclin_N"/>
</dbReference>
<sequence>MLEIPDVDLGDAGNLQLCSEYVKDIYSYLRHLEGVQAIRPHYLEGQEVTGSMRAILIDWLVKVQVHFNLLQETLFMATAILDRFLQVEVKVHTLAKYLLELTLLDYDMRCEGAPVYSTTSVRGGEVDL</sequence>
<evidence type="ECO:0000313" key="8">
    <source>
        <dbReference type="EMBL" id="KAG9341905.1"/>
    </source>
</evidence>
<feature type="domain" description="Cyclin N-terminal" evidence="7">
    <location>
        <begin position="24"/>
        <end position="90"/>
    </location>
</feature>
<keyword evidence="9" id="KW-1185">Reference proteome</keyword>
<dbReference type="InterPro" id="IPR036915">
    <property type="entry name" value="Cyclin-like_sf"/>
</dbReference>
<protein>
    <recommendedName>
        <fullName evidence="7">Cyclin N-terminal domain-containing protein</fullName>
    </recommendedName>
</protein>
<organism evidence="8 9">
    <name type="scientific">Albula glossodonta</name>
    <name type="common">roundjaw bonefish</name>
    <dbReference type="NCBI Taxonomy" id="121402"/>
    <lineage>
        <taxon>Eukaryota</taxon>
        <taxon>Metazoa</taxon>
        <taxon>Chordata</taxon>
        <taxon>Craniata</taxon>
        <taxon>Vertebrata</taxon>
        <taxon>Euteleostomi</taxon>
        <taxon>Actinopterygii</taxon>
        <taxon>Neopterygii</taxon>
        <taxon>Teleostei</taxon>
        <taxon>Albuliformes</taxon>
        <taxon>Albulidae</taxon>
        <taxon>Albula</taxon>
    </lineage>
</organism>
<evidence type="ECO:0000256" key="2">
    <source>
        <dbReference type="ARBA" id="ARBA00006955"/>
    </source>
</evidence>
<keyword evidence="5" id="KW-0195">Cyclin</keyword>
<evidence type="ECO:0000256" key="5">
    <source>
        <dbReference type="ARBA" id="ARBA00023127"/>
    </source>
</evidence>
<evidence type="ECO:0000256" key="1">
    <source>
        <dbReference type="ARBA" id="ARBA00003222"/>
    </source>
</evidence>
<dbReference type="EMBL" id="JAFBMS010000031">
    <property type="protein sequence ID" value="KAG9341905.1"/>
    <property type="molecule type" value="Genomic_DNA"/>
</dbReference>
<reference evidence="8" key="1">
    <citation type="thesis" date="2021" institute="BYU ScholarsArchive" country="Provo, UT, USA">
        <title>Applications of and Algorithms for Genome Assembly and Genomic Analyses with an Emphasis on Marine Teleosts.</title>
        <authorList>
            <person name="Pickett B.D."/>
        </authorList>
    </citation>
    <scope>NUCLEOTIDE SEQUENCE</scope>
    <source>
        <strain evidence="8">HI-2016</strain>
    </source>
</reference>
<dbReference type="InterPro" id="IPR039361">
    <property type="entry name" value="Cyclin"/>
</dbReference>
<keyword evidence="4" id="KW-0498">Mitosis</keyword>
<dbReference type="AlphaFoldDB" id="A0A8T2NNG5"/>
<dbReference type="SUPFAM" id="SSF47954">
    <property type="entry name" value="Cyclin-like"/>
    <property type="match status" value="2"/>
</dbReference>
<evidence type="ECO:0000256" key="3">
    <source>
        <dbReference type="ARBA" id="ARBA00022618"/>
    </source>
</evidence>
<dbReference type="GO" id="GO:0051301">
    <property type="term" value="P:cell division"/>
    <property type="evidence" value="ECO:0007669"/>
    <property type="project" value="UniProtKB-KW"/>
</dbReference>
<dbReference type="FunFam" id="1.10.472.10:FF:000198">
    <property type="entry name" value="G2/mitotic-specific cyclin-B1"/>
    <property type="match status" value="1"/>
</dbReference>
<accession>A0A8T2NNG5</accession>
<dbReference type="Gene3D" id="1.10.472.10">
    <property type="entry name" value="Cyclin-like"/>
    <property type="match status" value="2"/>
</dbReference>
<dbReference type="Pfam" id="PF00134">
    <property type="entry name" value="Cyclin_N"/>
    <property type="match status" value="1"/>
</dbReference>
<evidence type="ECO:0000259" key="7">
    <source>
        <dbReference type="Pfam" id="PF00134"/>
    </source>
</evidence>
<comment type="similarity">
    <text evidence="2">Belongs to the cyclin family. Cyclin AB subfamily.</text>
</comment>
<keyword evidence="3" id="KW-0132">Cell division</keyword>
<proteinExistence type="inferred from homology"/>
<dbReference type="GO" id="GO:0005829">
    <property type="term" value="C:cytosol"/>
    <property type="evidence" value="ECO:0007669"/>
    <property type="project" value="UniProtKB-ARBA"/>
</dbReference>
<evidence type="ECO:0000256" key="6">
    <source>
        <dbReference type="ARBA" id="ARBA00023306"/>
    </source>
</evidence>
<gene>
    <name evidence="8" type="ORF">JZ751_018222</name>
</gene>
<evidence type="ECO:0000313" key="9">
    <source>
        <dbReference type="Proteomes" id="UP000824540"/>
    </source>
</evidence>
<comment type="caution">
    <text evidence="8">The sequence shown here is derived from an EMBL/GenBank/DDBJ whole genome shotgun (WGS) entry which is preliminary data.</text>
</comment>
<dbReference type="OrthoDB" id="5590282at2759"/>
<dbReference type="Proteomes" id="UP000824540">
    <property type="component" value="Unassembled WGS sequence"/>
</dbReference>
<evidence type="ECO:0000256" key="4">
    <source>
        <dbReference type="ARBA" id="ARBA00022776"/>
    </source>
</evidence>
<keyword evidence="6" id="KW-0131">Cell cycle</keyword>
<comment type="function">
    <text evidence="1">Essential for the control of the cell cycle at the G2/M (mitosis) transition.</text>
</comment>